<name>X1B619_9ZZZZ</name>
<evidence type="ECO:0000313" key="1">
    <source>
        <dbReference type="EMBL" id="GAG76757.1"/>
    </source>
</evidence>
<gene>
    <name evidence="1" type="ORF">S01H4_25402</name>
</gene>
<comment type="caution">
    <text evidence="1">The sequence shown here is derived from an EMBL/GenBank/DDBJ whole genome shotgun (WGS) entry which is preliminary data.</text>
</comment>
<accession>X1B619</accession>
<dbReference type="EMBL" id="BART01012081">
    <property type="protein sequence ID" value="GAG76757.1"/>
    <property type="molecule type" value="Genomic_DNA"/>
</dbReference>
<feature type="non-terminal residue" evidence="1">
    <location>
        <position position="78"/>
    </location>
</feature>
<sequence length="78" mass="8529">MLTKLRKIERWKDIDSDEINPLIDRINTLSKITASNGIRITTSPLGINLIGSGITGGVSQQRKIFEVRSAATGDGVYN</sequence>
<organism evidence="1">
    <name type="scientific">marine sediment metagenome</name>
    <dbReference type="NCBI Taxonomy" id="412755"/>
    <lineage>
        <taxon>unclassified sequences</taxon>
        <taxon>metagenomes</taxon>
        <taxon>ecological metagenomes</taxon>
    </lineage>
</organism>
<protein>
    <submittedName>
        <fullName evidence="1">Uncharacterized protein</fullName>
    </submittedName>
</protein>
<dbReference type="AlphaFoldDB" id="X1B619"/>
<proteinExistence type="predicted"/>
<reference evidence="1" key="1">
    <citation type="journal article" date="2014" name="Front. Microbiol.">
        <title>High frequency of phylogenetically diverse reductive dehalogenase-homologous genes in deep subseafloor sedimentary metagenomes.</title>
        <authorList>
            <person name="Kawai M."/>
            <person name="Futagami T."/>
            <person name="Toyoda A."/>
            <person name="Takaki Y."/>
            <person name="Nishi S."/>
            <person name="Hori S."/>
            <person name="Arai W."/>
            <person name="Tsubouchi T."/>
            <person name="Morono Y."/>
            <person name="Uchiyama I."/>
            <person name="Ito T."/>
            <person name="Fujiyama A."/>
            <person name="Inagaki F."/>
            <person name="Takami H."/>
        </authorList>
    </citation>
    <scope>NUCLEOTIDE SEQUENCE</scope>
    <source>
        <strain evidence="1">Expedition CK06-06</strain>
    </source>
</reference>